<dbReference type="AlphaFoldDB" id="A0A0F9UQQ5"/>
<comment type="caution">
    <text evidence="1">The sequence shown here is derived from an EMBL/GenBank/DDBJ whole genome shotgun (WGS) entry which is preliminary data.</text>
</comment>
<feature type="non-terminal residue" evidence="1">
    <location>
        <position position="25"/>
    </location>
</feature>
<name>A0A0F9UQQ5_9ZZZZ</name>
<gene>
    <name evidence="1" type="ORF">LCGC14_0501570</name>
</gene>
<protein>
    <submittedName>
        <fullName evidence="1">Uncharacterized protein</fullName>
    </submittedName>
</protein>
<evidence type="ECO:0000313" key="1">
    <source>
        <dbReference type="EMBL" id="KKN63496.1"/>
    </source>
</evidence>
<proteinExistence type="predicted"/>
<organism evidence="1">
    <name type="scientific">marine sediment metagenome</name>
    <dbReference type="NCBI Taxonomy" id="412755"/>
    <lineage>
        <taxon>unclassified sequences</taxon>
        <taxon>metagenomes</taxon>
        <taxon>ecological metagenomes</taxon>
    </lineage>
</organism>
<sequence length="25" mass="2332">MKKLFASPAFAALAAPAAALAASAA</sequence>
<reference evidence="1" key="1">
    <citation type="journal article" date="2015" name="Nature">
        <title>Complex archaea that bridge the gap between prokaryotes and eukaryotes.</title>
        <authorList>
            <person name="Spang A."/>
            <person name="Saw J.H."/>
            <person name="Jorgensen S.L."/>
            <person name="Zaremba-Niedzwiedzka K."/>
            <person name="Martijn J."/>
            <person name="Lind A.E."/>
            <person name="van Eijk R."/>
            <person name="Schleper C."/>
            <person name="Guy L."/>
            <person name="Ettema T.J."/>
        </authorList>
    </citation>
    <scope>NUCLEOTIDE SEQUENCE</scope>
</reference>
<accession>A0A0F9UQQ5</accession>
<dbReference type="EMBL" id="LAZR01000588">
    <property type="protein sequence ID" value="KKN63496.1"/>
    <property type="molecule type" value="Genomic_DNA"/>
</dbReference>